<protein>
    <submittedName>
        <fullName evidence="1">Shewanella-like protein phosphatase 2</fullName>
    </submittedName>
</protein>
<dbReference type="PANTHER" id="PTHR47680:SF2">
    <property type="entry name" value="SHEWANELLA-LIKE PROTEIN PHOSPHATASE 2"/>
    <property type="match status" value="1"/>
</dbReference>
<dbReference type="AlphaFoldDB" id="A0A699KYZ3"/>
<dbReference type="Gene3D" id="3.60.21.10">
    <property type="match status" value="1"/>
</dbReference>
<comment type="caution">
    <text evidence="1">The sequence shown here is derived from an EMBL/GenBank/DDBJ whole genome shotgun (WGS) entry which is preliminary data.</text>
</comment>
<dbReference type="SUPFAM" id="SSF53686">
    <property type="entry name" value="Tryptophan synthase beta subunit-like PLP-dependent enzymes"/>
    <property type="match status" value="1"/>
</dbReference>
<sequence>ISSDEAVETAKQLALQEGLLVGISSGAAAAAAIKVGKRPENAGKLIAVVFPSFEQEEMDSSSSCSKVLCSFVDTFVDFCVSDGIFLPPAPPVNNTNENVFQTSPPDRLIALGDLHGDLPKTKESLSLAGLIDSENNWSGGSSTLVQIGDVLDRGY</sequence>
<proteinExistence type="predicted"/>
<accession>A0A699KYZ3</accession>
<feature type="non-terminal residue" evidence="1">
    <location>
        <position position="1"/>
    </location>
</feature>
<name>A0A699KYZ3_TANCI</name>
<dbReference type="SUPFAM" id="SSF56300">
    <property type="entry name" value="Metallo-dependent phosphatases"/>
    <property type="match status" value="1"/>
</dbReference>
<reference evidence="1" key="1">
    <citation type="journal article" date="2019" name="Sci. Rep.">
        <title>Draft genome of Tanacetum cinerariifolium, the natural source of mosquito coil.</title>
        <authorList>
            <person name="Yamashiro T."/>
            <person name="Shiraishi A."/>
            <person name="Satake H."/>
            <person name="Nakayama K."/>
        </authorList>
    </citation>
    <scope>NUCLEOTIDE SEQUENCE</scope>
</reference>
<organism evidence="1">
    <name type="scientific">Tanacetum cinerariifolium</name>
    <name type="common">Dalmatian daisy</name>
    <name type="synonym">Chrysanthemum cinerariifolium</name>
    <dbReference type="NCBI Taxonomy" id="118510"/>
    <lineage>
        <taxon>Eukaryota</taxon>
        <taxon>Viridiplantae</taxon>
        <taxon>Streptophyta</taxon>
        <taxon>Embryophyta</taxon>
        <taxon>Tracheophyta</taxon>
        <taxon>Spermatophyta</taxon>
        <taxon>Magnoliopsida</taxon>
        <taxon>eudicotyledons</taxon>
        <taxon>Gunneridae</taxon>
        <taxon>Pentapetalae</taxon>
        <taxon>asterids</taxon>
        <taxon>campanulids</taxon>
        <taxon>Asterales</taxon>
        <taxon>Asteraceae</taxon>
        <taxon>Asteroideae</taxon>
        <taxon>Anthemideae</taxon>
        <taxon>Anthemidinae</taxon>
        <taxon>Tanacetum</taxon>
    </lineage>
</organism>
<dbReference type="EMBL" id="BKCJ010557376">
    <property type="protein sequence ID" value="GFB12488.1"/>
    <property type="molecule type" value="Genomic_DNA"/>
</dbReference>
<dbReference type="Gene3D" id="3.40.50.1100">
    <property type="match status" value="1"/>
</dbReference>
<dbReference type="InterPro" id="IPR029052">
    <property type="entry name" value="Metallo-depent_PP-like"/>
</dbReference>
<dbReference type="PANTHER" id="PTHR47680">
    <property type="entry name" value="SHEWANELLA-LIKE PROTEIN PHOSPHATASE 2"/>
    <property type="match status" value="1"/>
</dbReference>
<gene>
    <name evidence="1" type="ORF">Tci_684459</name>
</gene>
<evidence type="ECO:0000313" key="1">
    <source>
        <dbReference type="EMBL" id="GFB12488.1"/>
    </source>
</evidence>
<dbReference type="InterPro" id="IPR036052">
    <property type="entry name" value="TrpB-like_PALP_sf"/>
</dbReference>